<dbReference type="SUPFAM" id="SSF81321">
    <property type="entry name" value="Family A G protein-coupled receptor-like"/>
    <property type="match status" value="1"/>
</dbReference>
<dbReference type="InterPro" id="IPR019424">
    <property type="entry name" value="7TM_GPCR_Srsx"/>
</dbReference>
<feature type="transmembrane region" description="Helical" evidence="5">
    <location>
        <begin position="42"/>
        <end position="61"/>
    </location>
</feature>
<keyword evidence="4 5" id="KW-0472">Membrane</keyword>
<protein>
    <submittedName>
        <fullName evidence="6">Serpentine type 7TM GPCR chemoreceptor srsx domain-containing protein</fullName>
    </submittedName>
</protein>
<keyword evidence="7" id="KW-1185">Reference proteome</keyword>
<feature type="transmembrane region" description="Helical" evidence="5">
    <location>
        <begin position="166"/>
        <end position="189"/>
    </location>
</feature>
<keyword evidence="2 5" id="KW-0812">Transmembrane</keyword>
<dbReference type="GO" id="GO:0016020">
    <property type="term" value="C:membrane"/>
    <property type="evidence" value="ECO:0007669"/>
    <property type="project" value="UniProtKB-SubCell"/>
</dbReference>
<reference evidence="6" key="1">
    <citation type="submission" date="2022-01" db="EMBL/GenBank/DDBJ databases">
        <title>Genome Sequence Resource for Two Populations of Ditylenchus destructor, the Migratory Endoparasitic Phytonematode.</title>
        <authorList>
            <person name="Zhang H."/>
            <person name="Lin R."/>
            <person name="Xie B."/>
        </authorList>
    </citation>
    <scope>NUCLEOTIDE SEQUENCE</scope>
    <source>
        <strain evidence="6">BazhouSP</strain>
    </source>
</reference>
<dbReference type="PANTHER" id="PTHR23360:SF5">
    <property type="entry name" value="G-PROTEIN COUPLED RECEPTORS FAMILY 1 PROFILE DOMAIN-CONTAINING PROTEIN"/>
    <property type="match status" value="1"/>
</dbReference>
<keyword evidence="3 5" id="KW-1133">Transmembrane helix</keyword>
<dbReference type="Proteomes" id="UP001201812">
    <property type="component" value="Unassembled WGS sequence"/>
</dbReference>
<evidence type="ECO:0000256" key="1">
    <source>
        <dbReference type="ARBA" id="ARBA00004370"/>
    </source>
</evidence>
<dbReference type="Pfam" id="PF10320">
    <property type="entry name" value="7TM_GPCR_Srsx"/>
    <property type="match status" value="1"/>
</dbReference>
<feature type="transmembrane region" description="Helical" evidence="5">
    <location>
        <begin position="201"/>
        <end position="221"/>
    </location>
</feature>
<name>A0AAD4MZ98_9BILA</name>
<accession>A0AAD4MZ98</accession>
<evidence type="ECO:0000256" key="5">
    <source>
        <dbReference type="SAM" id="Phobius"/>
    </source>
</evidence>
<dbReference type="Gene3D" id="1.20.1070.10">
    <property type="entry name" value="Rhodopsin 7-helix transmembrane proteins"/>
    <property type="match status" value="1"/>
</dbReference>
<evidence type="ECO:0000256" key="3">
    <source>
        <dbReference type="ARBA" id="ARBA00022989"/>
    </source>
</evidence>
<evidence type="ECO:0000256" key="4">
    <source>
        <dbReference type="ARBA" id="ARBA00023136"/>
    </source>
</evidence>
<dbReference type="GO" id="GO:0004930">
    <property type="term" value="F:G protein-coupled receptor activity"/>
    <property type="evidence" value="ECO:0007669"/>
    <property type="project" value="InterPro"/>
</dbReference>
<evidence type="ECO:0000313" key="6">
    <source>
        <dbReference type="EMBL" id="KAI1711401.1"/>
    </source>
</evidence>
<dbReference type="EMBL" id="JAKKPZ010000022">
    <property type="protein sequence ID" value="KAI1711401.1"/>
    <property type="molecule type" value="Genomic_DNA"/>
</dbReference>
<feature type="transmembrane region" description="Helical" evidence="5">
    <location>
        <begin position="16"/>
        <end position="36"/>
    </location>
</feature>
<sequence>MSLCDATYKMNDFPSFFVILSGKNFIPLLSCFWYQLIPLYGMLGMFEFTAVIALDRVFLLLFPLCHRKLKVKWYILCISVICFIYTTWLVSKSYAFSVRHPDWPAVCTMEDTFMNEIGELYSYQGIALYAIAVILYIVIVLGFTCCVGQRTGFDGPDRRLMKSLSVIFFIIIFVYILNICIRMFILPLLHLEPITYRLTTIILGLPVNIEVAANPIVLYIFSTEYRFAIQNFCNNVFATFGLQQRIKVQSSLVHPST</sequence>
<comment type="caution">
    <text evidence="6">The sequence shown here is derived from an EMBL/GenBank/DDBJ whole genome shotgun (WGS) entry which is preliminary data.</text>
</comment>
<dbReference type="AlphaFoldDB" id="A0AAD4MZ98"/>
<feature type="transmembrane region" description="Helical" evidence="5">
    <location>
        <begin position="126"/>
        <end position="146"/>
    </location>
</feature>
<dbReference type="PANTHER" id="PTHR23360">
    <property type="entry name" value="G-PROTEIN COUPLED RECEPTORS FAMILY 1 PROFILE DOMAIN-CONTAINING PROTEIN-RELATED"/>
    <property type="match status" value="1"/>
</dbReference>
<proteinExistence type="predicted"/>
<evidence type="ECO:0000313" key="7">
    <source>
        <dbReference type="Proteomes" id="UP001201812"/>
    </source>
</evidence>
<comment type="subcellular location">
    <subcellularLocation>
        <location evidence="1">Membrane</location>
    </subcellularLocation>
</comment>
<dbReference type="InterPro" id="IPR047130">
    <property type="entry name" value="7TM_GPCR_Srsx_nematod"/>
</dbReference>
<dbReference type="SMART" id="SM01381">
    <property type="entry name" value="7TM_GPCR_Srsx"/>
    <property type="match status" value="1"/>
</dbReference>
<organism evidence="6 7">
    <name type="scientific">Ditylenchus destructor</name>
    <dbReference type="NCBI Taxonomy" id="166010"/>
    <lineage>
        <taxon>Eukaryota</taxon>
        <taxon>Metazoa</taxon>
        <taxon>Ecdysozoa</taxon>
        <taxon>Nematoda</taxon>
        <taxon>Chromadorea</taxon>
        <taxon>Rhabditida</taxon>
        <taxon>Tylenchina</taxon>
        <taxon>Tylenchomorpha</taxon>
        <taxon>Sphaerularioidea</taxon>
        <taxon>Anguinidae</taxon>
        <taxon>Anguininae</taxon>
        <taxon>Ditylenchus</taxon>
    </lineage>
</organism>
<gene>
    <name evidence="6" type="ORF">DdX_10281</name>
</gene>
<dbReference type="InterPro" id="IPR000276">
    <property type="entry name" value="GPCR_Rhodpsn"/>
</dbReference>
<evidence type="ECO:0000256" key="2">
    <source>
        <dbReference type="ARBA" id="ARBA00022692"/>
    </source>
</evidence>
<feature type="transmembrane region" description="Helical" evidence="5">
    <location>
        <begin position="73"/>
        <end position="91"/>
    </location>
</feature>